<evidence type="ECO:0000313" key="2">
    <source>
        <dbReference type="Proteomes" id="UP001163603"/>
    </source>
</evidence>
<sequence>MISYRACILQLWWRIFGFAGKENRMSKACYIDPHLPYLGKENRMFTYLTPYTFSILFAISVVNLCTCEAHARMEGRRTQIFLLQPRTSPFCHGKS</sequence>
<protein>
    <submittedName>
        <fullName evidence="1">Uncharacterized protein</fullName>
    </submittedName>
</protein>
<dbReference type="EMBL" id="CM047742">
    <property type="protein sequence ID" value="KAJ0034072.1"/>
    <property type="molecule type" value="Genomic_DNA"/>
</dbReference>
<gene>
    <name evidence="1" type="ORF">Pint_26189</name>
</gene>
<name>A0ACC0YD53_9ROSI</name>
<comment type="caution">
    <text evidence="1">The sequence shown here is derived from an EMBL/GenBank/DDBJ whole genome shotgun (WGS) entry which is preliminary data.</text>
</comment>
<reference evidence="2" key="1">
    <citation type="journal article" date="2023" name="G3 (Bethesda)">
        <title>Genome assembly and association tests identify interacting loci associated with vigor, precocity, and sex in interspecific pistachio rootstocks.</title>
        <authorList>
            <person name="Palmer W."/>
            <person name="Jacygrad E."/>
            <person name="Sagayaradj S."/>
            <person name="Cavanaugh K."/>
            <person name="Han R."/>
            <person name="Bertier L."/>
            <person name="Beede B."/>
            <person name="Kafkas S."/>
            <person name="Golino D."/>
            <person name="Preece J."/>
            <person name="Michelmore R."/>
        </authorList>
    </citation>
    <scope>NUCLEOTIDE SEQUENCE [LARGE SCALE GENOMIC DNA]</scope>
</reference>
<proteinExistence type="predicted"/>
<evidence type="ECO:0000313" key="1">
    <source>
        <dbReference type="EMBL" id="KAJ0034072.1"/>
    </source>
</evidence>
<organism evidence="1 2">
    <name type="scientific">Pistacia integerrima</name>
    <dbReference type="NCBI Taxonomy" id="434235"/>
    <lineage>
        <taxon>Eukaryota</taxon>
        <taxon>Viridiplantae</taxon>
        <taxon>Streptophyta</taxon>
        <taxon>Embryophyta</taxon>
        <taxon>Tracheophyta</taxon>
        <taxon>Spermatophyta</taxon>
        <taxon>Magnoliopsida</taxon>
        <taxon>eudicotyledons</taxon>
        <taxon>Gunneridae</taxon>
        <taxon>Pentapetalae</taxon>
        <taxon>rosids</taxon>
        <taxon>malvids</taxon>
        <taxon>Sapindales</taxon>
        <taxon>Anacardiaceae</taxon>
        <taxon>Pistacia</taxon>
    </lineage>
</organism>
<accession>A0ACC0YD53</accession>
<dbReference type="Proteomes" id="UP001163603">
    <property type="component" value="Chromosome 7"/>
</dbReference>
<keyword evidence="2" id="KW-1185">Reference proteome</keyword>